<protein>
    <submittedName>
        <fullName evidence="1">Uncharacterized protein</fullName>
    </submittedName>
</protein>
<comment type="caution">
    <text evidence="1">The sequence shown here is derived from an EMBL/GenBank/DDBJ whole genome shotgun (WGS) entry which is preliminary data.</text>
</comment>
<dbReference type="AlphaFoldDB" id="X1F0Y2"/>
<sequence length="35" mass="3869">TTSATQTKGIYTARGFAIMATPTTYSIDEIQFRVK</sequence>
<evidence type="ECO:0000313" key="1">
    <source>
        <dbReference type="EMBL" id="GAH39296.1"/>
    </source>
</evidence>
<dbReference type="EMBL" id="BARU01008291">
    <property type="protein sequence ID" value="GAH39296.1"/>
    <property type="molecule type" value="Genomic_DNA"/>
</dbReference>
<reference evidence="1" key="1">
    <citation type="journal article" date="2014" name="Front. Microbiol.">
        <title>High frequency of phylogenetically diverse reductive dehalogenase-homologous genes in deep subseafloor sedimentary metagenomes.</title>
        <authorList>
            <person name="Kawai M."/>
            <person name="Futagami T."/>
            <person name="Toyoda A."/>
            <person name="Takaki Y."/>
            <person name="Nishi S."/>
            <person name="Hori S."/>
            <person name="Arai W."/>
            <person name="Tsubouchi T."/>
            <person name="Morono Y."/>
            <person name="Uchiyama I."/>
            <person name="Ito T."/>
            <person name="Fujiyama A."/>
            <person name="Inagaki F."/>
            <person name="Takami H."/>
        </authorList>
    </citation>
    <scope>NUCLEOTIDE SEQUENCE</scope>
    <source>
        <strain evidence="1">Expedition CK06-06</strain>
    </source>
</reference>
<name>X1F0Y2_9ZZZZ</name>
<accession>X1F0Y2</accession>
<proteinExistence type="predicted"/>
<organism evidence="1">
    <name type="scientific">marine sediment metagenome</name>
    <dbReference type="NCBI Taxonomy" id="412755"/>
    <lineage>
        <taxon>unclassified sequences</taxon>
        <taxon>metagenomes</taxon>
        <taxon>ecological metagenomes</taxon>
    </lineage>
</organism>
<gene>
    <name evidence="1" type="ORF">S03H2_16242</name>
</gene>
<feature type="non-terminal residue" evidence="1">
    <location>
        <position position="1"/>
    </location>
</feature>